<dbReference type="PRINTS" id="PR00111">
    <property type="entry name" value="ABHYDROLASE"/>
</dbReference>
<gene>
    <name evidence="2" type="ORF">CF394_09095</name>
</gene>
<keyword evidence="3" id="KW-1185">Reference proteome</keyword>
<dbReference type="InterPro" id="IPR029058">
    <property type="entry name" value="AB_hydrolase_fold"/>
</dbReference>
<dbReference type="OrthoDB" id="252464at2"/>
<dbReference type="InterPro" id="IPR000073">
    <property type="entry name" value="AB_hydrolase_1"/>
</dbReference>
<organism evidence="2 3">
    <name type="scientific">Tetzosporium hominis</name>
    <dbReference type="NCBI Taxonomy" id="2020506"/>
    <lineage>
        <taxon>Bacteria</taxon>
        <taxon>Bacillati</taxon>
        <taxon>Bacillota</taxon>
        <taxon>Bacilli</taxon>
        <taxon>Bacillales</taxon>
        <taxon>Caryophanaceae</taxon>
        <taxon>Tetzosporium</taxon>
    </lineage>
</organism>
<dbReference type="Gene3D" id="3.40.50.1820">
    <property type="entry name" value="alpha/beta hydrolase"/>
    <property type="match status" value="1"/>
</dbReference>
<sequence length="265" mass="30258">MNHHELSSSGIAYTVKGEGEPVVFLHGFCGSRHYFKSVAASLEPHYNAYYIDLPGHGDSKPMQYHTLEDYVEQLHKWKLELGLGKITLIGHSLGGYLTLAYAERYPEHVLGFGLIHSTAFPDSDEGKEGREKAIRTIQKEGIEPFVESLVPKLFDKEFAKTHPKIVKRALDIAYKTDAKQAIRFLRAMRDRKDRRRIVTETTFPQLLVAGETDEVVPSYKMFIGESKQATEKVIEDAAHMSMYEQPDKLSDILKEWLNSLYVIQR</sequence>
<feature type="domain" description="AB hydrolase-1" evidence="1">
    <location>
        <begin position="21"/>
        <end position="117"/>
    </location>
</feature>
<reference evidence="2 3" key="1">
    <citation type="submission" date="2017-07" db="EMBL/GenBank/DDBJ databases">
        <title>Tetzosporium hominis gen.nov. sp.nov.</title>
        <authorList>
            <person name="Tetz G."/>
            <person name="Tetz V."/>
        </authorList>
    </citation>
    <scope>NUCLEOTIDE SEQUENCE [LARGE SCALE GENOMIC DNA]</scope>
    <source>
        <strain evidence="2 3">VT-49</strain>
    </source>
</reference>
<comment type="caution">
    <text evidence="2">The sequence shown here is derived from an EMBL/GenBank/DDBJ whole genome shotgun (WGS) entry which is preliminary data.</text>
</comment>
<dbReference type="Pfam" id="PF00561">
    <property type="entry name" value="Abhydrolase_1"/>
    <property type="match status" value="1"/>
</dbReference>
<name>A0A264W2W4_9BACL</name>
<evidence type="ECO:0000259" key="1">
    <source>
        <dbReference type="Pfam" id="PF00561"/>
    </source>
</evidence>
<evidence type="ECO:0000313" key="3">
    <source>
        <dbReference type="Proteomes" id="UP000217065"/>
    </source>
</evidence>
<dbReference type="InterPro" id="IPR050266">
    <property type="entry name" value="AB_hydrolase_sf"/>
</dbReference>
<accession>A0A264W2W4</accession>
<dbReference type="EMBL" id="NOKQ01000217">
    <property type="protein sequence ID" value="OZS77901.1"/>
    <property type="molecule type" value="Genomic_DNA"/>
</dbReference>
<protein>
    <recommendedName>
        <fullName evidence="1">AB hydrolase-1 domain-containing protein</fullName>
    </recommendedName>
</protein>
<dbReference type="PANTHER" id="PTHR43798">
    <property type="entry name" value="MONOACYLGLYCEROL LIPASE"/>
    <property type="match status" value="1"/>
</dbReference>
<dbReference type="AlphaFoldDB" id="A0A264W2W4"/>
<dbReference type="Proteomes" id="UP000217065">
    <property type="component" value="Unassembled WGS sequence"/>
</dbReference>
<dbReference type="SUPFAM" id="SSF53474">
    <property type="entry name" value="alpha/beta-Hydrolases"/>
    <property type="match status" value="1"/>
</dbReference>
<proteinExistence type="predicted"/>
<evidence type="ECO:0000313" key="2">
    <source>
        <dbReference type="EMBL" id="OZS77901.1"/>
    </source>
</evidence>
<dbReference type="RefSeq" id="WP_094943136.1">
    <property type="nucleotide sequence ID" value="NZ_NOKQ01000217.1"/>
</dbReference>